<dbReference type="GO" id="GO:0004252">
    <property type="term" value="F:serine-type endopeptidase activity"/>
    <property type="evidence" value="ECO:0007669"/>
    <property type="project" value="InterPro"/>
</dbReference>
<keyword evidence="2" id="KW-0645">Protease</keyword>
<keyword evidence="3" id="KW-0378">Hydrolase</keyword>
<keyword evidence="5" id="KW-0812">Transmembrane</keyword>
<evidence type="ECO:0000256" key="4">
    <source>
        <dbReference type="ARBA" id="ARBA00022825"/>
    </source>
</evidence>
<feature type="transmembrane region" description="Helical" evidence="5">
    <location>
        <begin position="369"/>
        <end position="387"/>
    </location>
</feature>
<dbReference type="InterPro" id="IPR015500">
    <property type="entry name" value="Peptidase_S8_subtilisin-rel"/>
</dbReference>
<evidence type="ECO:0000256" key="3">
    <source>
        <dbReference type="ARBA" id="ARBA00022801"/>
    </source>
</evidence>
<dbReference type="InterPro" id="IPR050131">
    <property type="entry name" value="Peptidase_S8_subtilisin-like"/>
</dbReference>
<dbReference type="InterPro" id="IPR022398">
    <property type="entry name" value="Peptidase_S8_His-AS"/>
</dbReference>
<sequence>MYLRKFLAFGLSILSVLAFSSPASADSIRDRQYWISDYGFNKVWEVTKGAGVKVAVIDTGVDAQHPDLETAMFGGTDVSSIGDPSGYLPVGEVSHHGTMVASLLAGRGHGDGEGVIGVAPEAELLSVSMAFGAETLNTDDQVAAGIKWAVDTGAKVINLSLTRNSKDWPLSWDEAFLYAFENDVVVVAAAGNRADGTEQVGAPATIPGVLVVAGVDRDAVASTAASTAGLSISVAAPATDLVSAFPGGDYKIWSGSSGAAPIVSRLVALVRAKYPELDANNVINRIIETATQVGDDNYSPDYGFGLIDPQKALSAKVALVKENPLGSLSQWIELYRKSQAPEDVPSGTINTPIDSVEPVVTSGPDSGNLILVLGYLAVGAVLLSSMLRGSRRRE</sequence>
<evidence type="ECO:0000313" key="7">
    <source>
        <dbReference type="EMBL" id="CAB4551233.1"/>
    </source>
</evidence>
<organism evidence="7">
    <name type="scientific">freshwater metagenome</name>
    <dbReference type="NCBI Taxonomy" id="449393"/>
    <lineage>
        <taxon>unclassified sequences</taxon>
        <taxon>metagenomes</taxon>
        <taxon>ecological metagenomes</taxon>
    </lineage>
</organism>
<evidence type="ECO:0000256" key="1">
    <source>
        <dbReference type="ARBA" id="ARBA00011073"/>
    </source>
</evidence>
<evidence type="ECO:0000259" key="6">
    <source>
        <dbReference type="Pfam" id="PF00082"/>
    </source>
</evidence>
<dbReference type="PRINTS" id="PR00723">
    <property type="entry name" value="SUBTILISIN"/>
</dbReference>
<dbReference type="EMBL" id="CAEZSZ010000019">
    <property type="protein sequence ID" value="CAB4551233.1"/>
    <property type="molecule type" value="Genomic_DNA"/>
</dbReference>
<evidence type="ECO:0000256" key="5">
    <source>
        <dbReference type="SAM" id="Phobius"/>
    </source>
</evidence>
<dbReference type="PROSITE" id="PS00137">
    <property type="entry name" value="SUBTILASE_HIS"/>
    <property type="match status" value="1"/>
</dbReference>
<name>A0A6J6CMA2_9ZZZZ</name>
<dbReference type="PANTHER" id="PTHR43806:SF11">
    <property type="entry name" value="CEREVISIN-RELATED"/>
    <property type="match status" value="1"/>
</dbReference>
<dbReference type="InterPro" id="IPR036852">
    <property type="entry name" value="Peptidase_S8/S53_dom_sf"/>
</dbReference>
<dbReference type="Pfam" id="PF00082">
    <property type="entry name" value="Peptidase_S8"/>
    <property type="match status" value="1"/>
</dbReference>
<gene>
    <name evidence="7" type="ORF">UFOPK1561_00294</name>
</gene>
<keyword evidence="5" id="KW-1133">Transmembrane helix</keyword>
<evidence type="ECO:0000256" key="2">
    <source>
        <dbReference type="ARBA" id="ARBA00022670"/>
    </source>
</evidence>
<keyword evidence="4" id="KW-0720">Serine protease</keyword>
<dbReference type="InterPro" id="IPR000209">
    <property type="entry name" value="Peptidase_S8/S53_dom"/>
</dbReference>
<dbReference type="PANTHER" id="PTHR43806">
    <property type="entry name" value="PEPTIDASE S8"/>
    <property type="match status" value="1"/>
</dbReference>
<dbReference type="InterPro" id="IPR023827">
    <property type="entry name" value="Peptidase_S8_Asp-AS"/>
</dbReference>
<keyword evidence="5" id="KW-0472">Membrane</keyword>
<comment type="similarity">
    <text evidence="1">Belongs to the peptidase S8 family.</text>
</comment>
<reference evidence="7" key="1">
    <citation type="submission" date="2020-05" db="EMBL/GenBank/DDBJ databases">
        <authorList>
            <person name="Chiriac C."/>
            <person name="Salcher M."/>
            <person name="Ghai R."/>
            <person name="Kavagutti S V."/>
        </authorList>
    </citation>
    <scope>NUCLEOTIDE SEQUENCE</scope>
</reference>
<accession>A0A6J6CMA2</accession>
<feature type="domain" description="Peptidase S8/S53" evidence="6">
    <location>
        <begin position="49"/>
        <end position="305"/>
    </location>
</feature>
<dbReference type="PROSITE" id="PS51892">
    <property type="entry name" value="SUBTILASE"/>
    <property type="match status" value="1"/>
</dbReference>
<dbReference type="SUPFAM" id="SSF52743">
    <property type="entry name" value="Subtilisin-like"/>
    <property type="match status" value="1"/>
</dbReference>
<dbReference type="PROSITE" id="PS00136">
    <property type="entry name" value="SUBTILASE_ASP"/>
    <property type="match status" value="1"/>
</dbReference>
<dbReference type="AlphaFoldDB" id="A0A6J6CMA2"/>
<dbReference type="Gene3D" id="3.40.50.200">
    <property type="entry name" value="Peptidase S8/S53 domain"/>
    <property type="match status" value="1"/>
</dbReference>
<dbReference type="GO" id="GO:0006508">
    <property type="term" value="P:proteolysis"/>
    <property type="evidence" value="ECO:0007669"/>
    <property type="project" value="UniProtKB-KW"/>
</dbReference>
<protein>
    <submittedName>
        <fullName evidence="7">Unannotated protein</fullName>
    </submittedName>
</protein>
<proteinExistence type="inferred from homology"/>